<feature type="domain" description="Class II aldolase/adducin N-terminal" evidence="3">
    <location>
        <begin position="6"/>
        <end position="186"/>
    </location>
</feature>
<keyword evidence="2" id="KW-0456">Lyase</keyword>
<sequence>MNEIAEQVALASRVLAANGHDDLIWGHVSVRDPDGGGAWLKTAEWGLGEVTADRVHLVDGTGTVQDGSGSPRHSEYPIHTEILAARPDVGAVVHTHPPHAVALAASGQSLQPVSHTATMFVPPEVPRFTDTADLILTTELGKRVAEELGDHRALFLVNHGIVTVGPDLPTAVVTAVILERACAQQILTRTAGGWPSWSPPEEALAKREHIYSPTAIGAVWDHLVRELDR</sequence>
<gene>
    <name evidence="4" type="ORF">ACFPK1_32770</name>
</gene>
<dbReference type="PANTHER" id="PTHR22789">
    <property type="entry name" value="FUCULOSE PHOSPHATE ALDOLASE"/>
    <property type="match status" value="1"/>
</dbReference>
<dbReference type="Proteomes" id="UP001596175">
    <property type="component" value="Unassembled WGS sequence"/>
</dbReference>
<dbReference type="Gene3D" id="3.40.225.10">
    <property type="entry name" value="Class II aldolase/adducin N-terminal domain"/>
    <property type="match status" value="1"/>
</dbReference>
<keyword evidence="1" id="KW-0479">Metal-binding</keyword>
<evidence type="ECO:0000259" key="3">
    <source>
        <dbReference type="SMART" id="SM01007"/>
    </source>
</evidence>
<organism evidence="4 5">
    <name type="scientific">Actinomycetospora rhizophila</name>
    <dbReference type="NCBI Taxonomy" id="1416876"/>
    <lineage>
        <taxon>Bacteria</taxon>
        <taxon>Bacillati</taxon>
        <taxon>Actinomycetota</taxon>
        <taxon>Actinomycetes</taxon>
        <taxon>Pseudonocardiales</taxon>
        <taxon>Pseudonocardiaceae</taxon>
        <taxon>Actinomycetospora</taxon>
    </lineage>
</organism>
<dbReference type="RefSeq" id="WP_378025120.1">
    <property type="nucleotide sequence ID" value="NZ_JBHSKG010000033.1"/>
</dbReference>
<keyword evidence="5" id="KW-1185">Reference proteome</keyword>
<evidence type="ECO:0000313" key="4">
    <source>
        <dbReference type="EMBL" id="MFC5143035.1"/>
    </source>
</evidence>
<dbReference type="PANTHER" id="PTHR22789:SF0">
    <property type="entry name" value="3-OXO-TETRONATE 4-PHOSPHATE DECARBOXYLASE-RELATED"/>
    <property type="match status" value="1"/>
</dbReference>
<dbReference type="Pfam" id="PF00596">
    <property type="entry name" value="Aldolase_II"/>
    <property type="match status" value="1"/>
</dbReference>
<dbReference type="InterPro" id="IPR050197">
    <property type="entry name" value="Aldolase_class_II_sugar_metab"/>
</dbReference>
<proteinExistence type="predicted"/>
<evidence type="ECO:0000313" key="5">
    <source>
        <dbReference type="Proteomes" id="UP001596175"/>
    </source>
</evidence>
<dbReference type="InterPro" id="IPR036409">
    <property type="entry name" value="Aldolase_II/adducin_N_sf"/>
</dbReference>
<reference evidence="5" key="1">
    <citation type="journal article" date="2019" name="Int. J. Syst. Evol. Microbiol.">
        <title>The Global Catalogue of Microorganisms (GCM) 10K type strain sequencing project: providing services to taxonomists for standard genome sequencing and annotation.</title>
        <authorList>
            <consortium name="The Broad Institute Genomics Platform"/>
            <consortium name="The Broad Institute Genome Sequencing Center for Infectious Disease"/>
            <person name="Wu L."/>
            <person name="Ma J."/>
        </authorList>
    </citation>
    <scope>NUCLEOTIDE SEQUENCE [LARGE SCALE GENOMIC DNA]</scope>
    <source>
        <strain evidence="5">XZYJ18</strain>
    </source>
</reference>
<name>A0ABV9ZP27_9PSEU</name>
<protein>
    <submittedName>
        <fullName evidence="4">Class II aldolase/adducin family protein</fullName>
    </submittedName>
</protein>
<evidence type="ECO:0000256" key="2">
    <source>
        <dbReference type="ARBA" id="ARBA00023239"/>
    </source>
</evidence>
<dbReference type="SUPFAM" id="SSF53639">
    <property type="entry name" value="AraD/HMP-PK domain-like"/>
    <property type="match status" value="1"/>
</dbReference>
<comment type="caution">
    <text evidence="4">The sequence shown here is derived from an EMBL/GenBank/DDBJ whole genome shotgun (WGS) entry which is preliminary data.</text>
</comment>
<evidence type="ECO:0000256" key="1">
    <source>
        <dbReference type="ARBA" id="ARBA00022723"/>
    </source>
</evidence>
<accession>A0ABV9ZP27</accession>
<dbReference type="InterPro" id="IPR001303">
    <property type="entry name" value="Aldolase_II/adducin_N"/>
</dbReference>
<dbReference type="EMBL" id="JBHSKG010000033">
    <property type="protein sequence ID" value="MFC5143035.1"/>
    <property type="molecule type" value="Genomic_DNA"/>
</dbReference>
<dbReference type="SMART" id="SM01007">
    <property type="entry name" value="Aldolase_II"/>
    <property type="match status" value="1"/>
</dbReference>